<dbReference type="PANTHER" id="PTHR30146:SF153">
    <property type="entry name" value="LACTOSE OPERON REPRESSOR"/>
    <property type="match status" value="1"/>
</dbReference>
<dbReference type="Gene3D" id="3.40.50.2300">
    <property type="match status" value="2"/>
</dbReference>
<evidence type="ECO:0000256" key="3">
    <source>
        <dbReference type="ARBA" id="ARBA00023163"/>
    </source>
</evidence>
<feature type="domain" description="HTH lacI-type" evidence="4">
    <location>
        <begin position="5"/>
        <end position="59"/>
    </location>
</feature>
<name>A0ABT9R0B5_9ACTN</name>
<comment type="caution">
    <text evidence="5">The sequence shown here is derived from an EMBL/GenBank/DDBJ whole genome shotgun (WGS) entry which is preliminary data.</text>
</comment>
<evidence type="ECO:0000313" key="6">
    <source>
        <dbReference type="Proteomes" id="UP001230426"/>
    </source>
</evidence>
<reference evidence="5 6" key="1">
    <citation type="submission" date="2023-07" db="EMBL/GenBank/DDBJ databases">
        <title>Sequencing the genomes of 1000 actinobacteria strains.</title>
        <authorList>
            <person name="Klenk H.-P."/>
        </authorList>
    </citation>
    <scope>NUCLEOTIDE SEQUENCE [LARGE SCALE GENOMIC DNA]</scope>
    <source>
        <strain evidence="5 6">DSM 44109</strain>
    </source>
</reference>
<proteinExistence type="predicted"/>
<dbReference type="Pfam" id="PF13377">
    <property type="entry name" value="Peripla_BP_3"/>
    <property type="match status" value="1"/>
</dbReference>
<keyword evidence="6" id="KW-1185">Reference proteome</keyword>
<organism evidence="5 6">
    <name type="scientific">Streptosporangium brasiliense</name>
    <dbReference type="NCBI Taxonomy" id="47480"/>
    <lineage>
        <taxon>Bacteria</taxon>
        <taxon>Bacillati</taxon>
        <taxon>Actinomycetota</taxon>
        <taxon>Actinomycetes</taxon>
        <taxon>Streptosporangiales</taxon>
        <taxon>Streptosporangiaceae</taxon>
        <taxon>Streptosporangium</taxon>
    </lineage>
</organism>
<keyword evidence="2 5" id="KW-0238">DNA-binding</keyword>
<evidence type="ECO:0000256" key="1">
    <source>
        <dbReference type="ARBA" id="ARBA00023015"/>
    </source>
</evidence>
<dbReference type="PROSITE" id="PS50932">
    <property type="entry name" value="HTH_LACI_2"/>
    <property type="match status" value="1"/>
</dbReference>
<keyword evidence="1" id="KW-0805">Transcription regulation</keyword>
<dbReference type="InterPro" id="IPR000843">
    <property type="entry name" value="HTH_LacI"/>
</dbReference>
<dbReference type="SMART" id="SM00354">
    <property type="entry name" value="HTH_LACI"/>
    <property type="match status" value="1"/>
</dbReference>
<dbReference type="Proteomes" id="UP001230426">
    <property type="component" value="Unassembled WGS sequence"/>
</dbReference>
<evidence type="ECO:0000259" key="4">
    <source>
        <dbReference type="PROSITE" id="PS50932"/>
    </source>
</evidence>
<sequence length="337" mass="35646">MTPRIGIRDVARATGLSITTVSHALSGKGRVSERTRDVVRAAAERLGYQPDPIAAGLASGRVGVIGILVEHVSSRHWEHTYRPYYAAFISGATMLAVERDHAVVVLPTALWGKVPLDGVIIVDPAHGDPIVTECRRRGKPVVTDGKPLDPDCADVPGIESDSDETLHVLLGGLRDAGASRIALLTGTEPDSYTLDTERAYRSWAAANGNPVIIEALQPGESPAVAAERLLSRPDRPDAVHGLNETYGEALLGAARRLGLSIPGDLLVTIMCETAEDKHWEVPLSVLSLEAERRGAVAAAALVDLLSGEEPGRLRVPTRLVIRESTSRSGAGDTGGGT</sequence>
<dbReference type="Pfam" id="PF00356">
    <property type="entry name" value="LacI"/>
    <property type="match status" value="1"/>
</dbReference>
<gene>
    <name evidence="5" type="ORF">J2S55_001927</name>
</gene>
<dbReference type="InterPro" id="IPR046335">
    <property type="entry name" value="LacI/GalR-like_sensor"/>
</dbReference>
<accession>A0ABT9R0B5</accession>
<dbReference type="GO" id="GO:0003677">
    <property type="term" value="F:DNA binding"/>
    <property type="evidence" value="ECO:0007669"/>
    <property type="project" value="UniProtKB-KW"/>
</dbReference>
<evidence type="ECO:0000313" key="5">
    <source>
        <dbReference type="EMBL" id="MDP9862661.1"/>
    </source>
</evidence>
<dbReference type="InterPro" id="IPR028082">
    <property type="entry name" value="Peripla_BP_I"/>
</dbReference>
<dbReference type="RefSeq" id="WP_306858852.1">
    <property type="nucleotide sequence ID" value="NZ_JAUSRB010000002.1"/>
</dbReference>
<protein>
    <submittedName>
        <fullName evidence="5">DNA-binding LacI/PurR family transcriptional regulator</fullName>
    </submittedName>
</protein>
<dbReference type="InterPro" id="IPR010982">
    <property type="entry name" value="Lambda_DNA-bd_dom_sf"/>
</dbReference>
<dbReference type="CDD" id="cd01392">
    <property type="entry name" value="HTH_LacI"/>
    <property type="match status" value="1"/>
</dbReference>
<dbReference type="SUPFAM" id="SSF47413">
    <property type="entry name" value="lambda repressor-like DNA-binding domains"/>
    <property type="match status" value="1"/>
</dbReference>
<dbReference type="EMBL" id="JAUSRB010000002">
    <property type="protein sequence ID" value="MDP9862661.1"/>
    <property type="molecule type" value="Genomic_DNA"/>
</dbReference>
<dbReference type="Gene3D" id="1.10.260.40">
    <property type="entry name" value="lambda repressor-like DNA-binding domains"/>
    <property type="match status" value="1"/>
</dbReference>
<evidence type="ECO:0000256" key="2">
    <source>
        <dbReference type="ARBA" id="ARBA00023125"/>
    </source>
</evidence>
<dbReference type="SUPFAM" id="SSF53822">
    <property type="entry name" value="Periplasmic binding protein-like I"/>
    <property type="match status" value="1"/>
</dbReference>
<dbReference type="PANTHER" id="PTHR30146">
    <property type="entry name" value="LACI-RELATED TRANSCRIPTIONAL REPRESSOR"/>
    <property type="match status" value="1"/>
</dbReference>
<keyword evidence="3" id="KW-0804">Transcription</keyword>